<feature type="transmembrane region" description="Helical" evidence="1">
    <location>
        <begin position="169"/>
        <end position="186"/>
    </location>
</feature>
<protein>
    <submittedName>
        <fullName evidence="2">Uncharacterized protein</fullName>
    </submittedName>
</protein>
<comment type="caution">
    <text evidence="2">The sequence shown here is derived from an EMBL/GenBank/DDBJ whole genome shotgun (WGS) entry which is preliminary data.</text>
</comment>
<proteinExistence type="predicted"/>
<evidence type="ECO:0000313" key="2">
    <source>
        <dbReference type="EMBL" id="MDC7681951.1"/>
    </source>
</evidence>
<dbReference type="EMBL" id="JAQQKX010000001">
    <property type="protein sequence ID" value="MDC7681951.1"/>
    <property type="molecule type" value="Genomic_DNA"/>
</dbReference>
<keyword evidence="1" id="KW-0812">Transmembrane</keyword>
<gene>
    <name evidence="2" type="ORF">PQU92_01595</name>
</gene>
<dbReference type="RefSeq" id="WP_272746464.1">
    <property type="nucleotide sequence ID" value="NZ_JAQQKX010000001.1"/>
</dbReference>
<dbReference type="Proteomes" id="UP001214854">
    <property type="component" value="Unassembled WGS sequence"/>
</dbReference>
<keyword evidence="1" id="KW-1133">Transmembrane helix</keyword>
<evidence type="ECO:0000256" key="1">
    <source>
        <dbReference type="SAM" id="Phobius"/>
    </source>
</evidence>
<feature type="transmembrane region" description="Helical" evidence="1">
    <location>
        <begin position="112"/>
        <end position="132"/>
    </location>
</feature>
<feature type="transmembrane region" description="Helical" evidence="1">
    <location>
        <begin position="192"/>
        <end position="209"/>
    </location>
</feature>
<name>A0ABT5HR82_9CAUL</name>
<feature type="transmembrane region" description="Helical" evidence="1">
    <location>
        <begin position="138"/>
        <end position="157"/>
    </location>
</feature>
<accession>A0ABT5HR82</accession>
<evidence type="ECO:0000313" key="3">
    <source>
        <dbReference type="Proteomes" id="UP001214854"/>
    </source>
</evidence>
<organism evidence="2 3">
    <name type="scientific">Asticcacaulis aquaticus</name>
    <dbReference type="NCBI Taxonomy" id="2984212"/>
    <lineage>
        <taxon>Bacteria</taxon>
        <taxon>Pseudomonadati</taxon>
        <taxon>Pseudomonadota</taxon>
        <taxon>Alphaproteobacteria</taxon>
        <taxon>Caulobacterales</taxon>
        <taxon>Caulobacteraceae</taxon>
        <taxon>Asticcacaulis</taxon>
    </lineage>
</organism>
<feature type="transmembrane region" description="Helical" evidence="1">
    <location>
        <begin position="31"/>
        <end position="51"/>
    </location>
</feature>
<feature type="transmembrane region" description="Helical" evidence="1">
    <location>
        <begin position="87"/>
        <end position="103"/>
    </location>
</feature>
<keyword evidence="3" id="KW-1185">Reference proteome</keyword>
<keyword evidence="1" id="KW-0472">Membrane</keyword>
<reference evidence="2 3" key="1">
    <citation type="submission" date="2023-01" db="EMBL/GenBank/DDBJ databases">
        <title>Novel species of the genus Asticcacaulis isolated from rivers.</title>
        <authorList>
            <person name="Lu H."/>
        </authorList>
    </citation>
    <scope>NUCLEOTIDE SEQUENCE [LARGE SCALE GENOMIC DNA]</scope>
    <source>
        <strain evidence="2 3">BYS171W</strain>
    </source>
</reference>
<sequence>MDTPSQFQAIMNKRDRDVGIRDISEPKTIGVYNTMSIVAALLITSQWLVFIAVHDEGASPWRYWIEPLTVPLLANIAAFAKGNDFPSGLWMAIYLLNPLLILAQDKRFPMKMWAVAGALSIGAGAIFAPAMATPYAVVQAFIVWFLAQVMATQFIRLSKTFKIVAHDRVAAGCCLFGSLILMVVGVTDIANYVLPLVAGICLGIWMWFYRPAEKV</sequence>